<feature type="domain" description="Acetyl-coenzyme A synthetase N-terminal" evidence="3">
    <location>
        <begin position="41"/>
        <end position="98"/>
    </location>
</feature>
<evidence type="ECO:0000313" key="5">
    <source>
        <dbReference type="Proteomes" id="UP000887013"/>
    </source>
</evidence>
<protein>
    <submittedName>
        <fullName evidence="4">Acetoacetyl-CoA synthetase</fullName>
    </submittedName>
</protein>
<dbReference type="AlphaFoldDB" id="A0A8X6TS18"/>
<dbReference type="Pfam" id="PF16177">
    <property type="entry name" value="ACAS_N"/>
    <property type="match status" value="1"/>
</dbReference>
<dbReference type="PROSITE" id="PS00455">
    <property type="entry name" value="AMP_BINDING"/>
    <property type="match status" value="1"/>
</dbReference>
<dbReference type="InterPro" id="IPR032387">
    <property type="entry name" value="ACAS_N"/>
</dbReference>
<comment type="caution">
    <text evidence="4">The sequence shown here is derived from an EMBL/GenBank/DDBJ whole genome shotgun (WGS) entry which is preliminary data.</text>
</comment>
<evidence type="ECO:0000259" key="2">
    <source>
        <dbReference type="Pfam" id="PF00501"/>
    </source>
</evidence>
<evidence type="ECO:0000256" key="1">
    <source>
        <dbReference type="ARBA" id="ARBA00006432"/>
    </source>
</evidence>
<accession>A0A8X6TS18</accession>
<organism evidence="4 5">
    <name type="scientific">Nephila pilipes</name>
    <name type="common">Giant wood spider</name>
    <name type="synonym">Nephila maculata</name>
    <dbReference type="NCBI Taxonomy" id="299642"/>
    <lineage>
        <taxon>Eukaryota</taxon>
        <taxon>Metazoa</taxon>
        <taxon>Ecdysozoa</taxon>
        <taxon>Arthropoda</taxon>
        <taxon>Chelicerata</taxon>
        <taxon>Arachnida</taxon>
        <taxon>Araneae</taxon>
        <taxon>Araneomorphae</taxon>
        <taxon>Entelegynae</taxon>
        <taxon>Araneoidea</taxon>
        <taxon>Nephilidae</taxon>
        <taxon>Nephila</taxon>
    </lineage>
</organism>
<keyword evidence="5" id="KW-1185">Reference proteome</keyword>
<dbReference type="PANTHER" id="PTHR42921">
    <property type="entry name" value="ACETOACETYL-COA SYNTHETASE"/>
    <property type="match status" value="1"/>
</dbReference>
<name>A0A8X6TS18_NEPPI</name>
<dbReference type="InterPro" id="IPR042099">
    <property type="entry name" value="ANL_N_sf"/>
</dbReference>
<comment type="similarity">
    <text evidence="1">Belongs to the ATP-dependent AMP-binding enzyme family.</text>
</comment>
<dbReference type="InterPro" id="IPR045851">
    <property type="entry name" value="AMP-bd_C_sf"/>
</dbReference>
<dbReference type="EMBL" id="BMAW01014890">
    <property type="protein sequence ID" value="GFT41080.1"/>
    <property type="molecule type" value="Genomic_DNA"/>
</dbReference>
<dbReference type="OrthoDB" id="10253869at2759"/>
<dbReference type="Proteomes" id="UP000887013">
    <property type="component" value="Unassembled WGS sequence"/>
</dbReference>
<dbReference type="PANTHER" id="PTHR42921:SF1">
    <property type="entry name" value="ACETOACETYL-COA SYNTHETASE"/>
    <property type="match status" value="1"/>
</dbReference>
<evidence type="ECO:0000313" key="4">
    <source>
        <dbReference type="EMBL" id="GFT41080.1"/>
    </source>
</evidence>
<dbReference type="SUPFAM" id="SSF56801">
    <property type="entry name" value="Acetyl-CoA synthetase-like"/>
    <property type="match status" value="1"/>
</dbReference>
<feature type="domain" description="AMP-dependent synthetase/ligase" evidence="2">
    <location>
        <begin position="101"/>
        <end position="481"/>
    </location>
</feature>
<dbReference type="InterPro" id="IPR000873">
    <property type="entry name" value="AMP-dep_synth/lig_dom"/>
</dbReference>
<evidence type="ECO:0000259" key="3">
    <source>
        <dbReference type="Pfam" id="PF16177"/>
    </source>
</evidence>
<dbReference type="GO" id="GO:0030729">
    <property type="term" value="F:acetoacetate-CoA ligase activity"/>
    <property type="evidence" value="ECO:0007669"/>
    <property type="project" value="TreeGrafter"/>
</dbReference>
<reference evidence="4" key="1">
    <citation type="submission" date="2020-08" db="EMBL/GenBank/DDBJ databases">
        <title>Multicomponent nature underlies the extraordinary mechanical properties of spider dragline silk.</title>
        <authorList>
            <person name="Kono N."/>
            <person name="Nakamura H."/>
            <person name="Mori M."/>
            <person name="Yoshida Y."/>
            <person name="Ohtoshi R."/>
            <person name="Malay A.D."/>
            <person name="Moran D.A.P."/>
            <person name="Tomita M."/>
            <person name="Numata K."/>
            <person name="Arakawa K."/>
        </authorList>
    </citation>
    <scope>NUCLEOTIDE SEQUENCE</scope>
</reference>
<dbReference type="Pfam" id="PF00501">
    <property type="entry name" value="AMP-binding"/>
    <property type="match status" value="1"/>
</dbReference>
<gene>
    <name evidence="4" type="primary">AACS</name>
    <name evidence="4" type="ORF">NPIL_105891</name>
</gene>
<sequence>MNSHQTTNAPLVWMPEKHHGKNMNIFKKIIEDKYLLKLDGYEDLYKWSVDNICEFWAELWDFLEIIYSRRFDTVVDLKVPMSNLPEWFQGAKLNFAENLLKYRDDRLALIVDGEDTENETYTFAQMYEKTRLYAAAFRKVGLKKGDVVICHMSNRKEVVFATQAVISIGAIWTAALPILGAKAILRRFQQLNAKILLSEDGYRLEGENVNMLTKLAEIVEGLPSLEKVLIVASKQHSHSKDISKIRNSCFFDEFLKMGIEDDGSIPPMKFEQVSFSHPIAINYTSGSTGVPKGIVHGSSILMAVSNYLLINFDTDRDSRWLSVMPAGTGMWHVHITTHFLGQTLVLYEGSPYLLSPTSFWDVLEKHKISHILMFPRALDEMEKRNYSPSKKHDLSLKILTTVGCATKPKTCDFLLRVLKDSVFFESYGFTEISQLALIRETTLPAYKGQINASTLGMPMEIFDNDGHPIIGEAGDIVISKPLPNLPIALWNDTDGSIYREKYFSKYPGVFSVGDCGMIHPVTKNWIICCRSDEALNPKGCRFGPSEIYNVVEMLPEIQDCLCVPQYGKDTDERAVLFLKVTDGYSFNEDLVSKVKKTIERDCSYQHVPEVVLPVKDIPYNLTGKRTEVIVKKIINNLPHSVDTSAAVEYDLGVTLAALLSFISIIIFYAPTSPTSVRVDASPVVVGGDRDFSSLRVIEAHPPIRSIRLLFLPVTV</sequence>
<proteinExistence type="inferred from homology"/>
<dbReference type="Gene3D" id="3.30.300.30">
    <property type="match status" value="1"/>
</dbReference>
<dbReference type="Gene3D" id="3.40.50.12780">
    <property type="entry name" value="N-terminal domain of ligase-like"/>
    <property type="match status" value="1"/>
</dbReference>
<dbReference type="InterPro" id="IPR020845">
    <property type="entry name" value="AMP-binding_CS"/>
</dbReference>